<sequence>MSKLFNKLKQKLGGSDDWPGSAHAENRPLAPQSEPNGPAHFVRIDRAGTGMETYAADEGLRPRVSKLLAAAGRSGLTVIRTWAHSDGEGWNYIQRSVRVHQGPDGRATFDVTWDENALRGLDYVIHEASRHGVRLVLSLTNQWEEYGGLAQYSRWAGDSSGDAMWNFYRNPLAHAMFENYVSTLVQRRNSYSGIAYRDDPTILAWSLINEPRDKRDPSGQALTAWICKAAQSLRQVDPHHLITVDTEGFFRQGCKE</sequence>
<evidence type="ECO:0000256" key="1">
    <source>
        <dbReference type="ARBA" id="ARBA00001678"/>
    </source>
</evidence>
<comment type="catalytic activity">
    <reaction evidence="1">
        <text>Random hydrolysis of (1-&gt;4)-beta-D-mannosidic linkages in mannans, galactomannans and glucomannans.</text>
        <dbReference type="EC" id="3.2.1.78"/>
    </reaction>
</comment>
<dbReference type="Gene3D" id="3.20.20.80">
    <property type="entry name" value="Glycosidases"/>
    <property type="match status" value="1"/>
</dbReference>
<evidence type="ECO:0000259" key="10">
    <source>
        <dbReference type="Pfam" id="PF26410"/>
    </source>
</evidence>
<keyword evidence="7" id="KW-0378">Hydrolase</keyword>
<evidence type="ECO:0000256" key="3">
    <source>
        <dbReference type="ARBA" id="ARBA00005641"/>
    </source>
</evidence>
<reference evidence="11" key="1">
    <citation type="submission" date="2021-01" db="EMBL/GenBank/DDBJ databases">
        <authorList>
            <person name="Eckstrom K.M.E."/>
        </authorList>
    </citation>
    <scope>NUCLEOTIDE SEQUENCE</scope>
    <source>
        <strain evidence="11">UVCC 0001</strain>
    </source>
</reference>
<dbReference type="EMBL" id="JASFZW010000004">
    <property type="protein sequence ID" value="KAK2078602.1"/>
    <property type="molecule type" value="Genomic_DNA"/>
</dbReference>
<comment type="similarity">
    <text evidence="3">Belongs to the glycosyl hydrolase 5 (cellulase A) family.</text>
</comment>
<dbReference type="PANTHER" id="PTHR31451">
    <property type="match status" value="1"/>
</dbReference>
<evidence type="ECO:0000256" key="5">
    <source>
        <dbReference type="ARBA" id="ARBA00022525"/>
    </source>
</evidence>
<dbReference type="InterPro" id="IPR001547">
    <property type="entry name" value="Glyco_hydro_5"/>
</dbReference>
<feature type="region of interest" description="Disordered" evidence="9">
    <location>
        <begin position="11"/>
        <end position="40"/>
    </location>
</feature>
<dbReference type="EC" id="3.2.1.78" evidence="4"/>
<feature type="domain" description="Glycoside hydrolase family 5" evidence="10">
    <location>
        <begin position="59"/>
        <end position="248"/>
    </location>
</feature>
<proteinExistence type="inferred from homology"/>
<keyword evidence="8" id="KW-0326">Glycosidase</keyword>
<keyword evidence="12" id="KW-1185">Reference proteome</keyword>
<keyword evidence="5" id="KW-0964">Secreted</keyword>
<name>A0AAD9MIL3_PROWI</name>
<dbReference type="GO" id="GO:0005576">
    <property type="term" value="C:extracellular region"/>
    <property type="evidence" value="ECO:0007669"/>
    <property type="project" value="UniProtKB-SubCell"/>
</dbReference>
<comment type="subcellular location">
    <subcellularLocation>
        <location evidence="2">Secreted</location>
    </subcellularLocation>
</comment>
<dbReference type="PANTHER" id="PTHR31451:SF39">
    <property type="entry name" value="MANNAN ENDO-1,4-BETA-MANNOSIDASE 1"/>
    <property type="match status" value="1"/>
</dbReference>
<dbReference type="Pfam" id="PF26410">
    <property type="entry name" value="GH5_mannosidase"/>
    <property type="match status" value="1"/>
</dbReference>
<dbReference type="GO" id="GO:0000272">
    <property type="term" value="P:polysaccharide catabolic process"/>
    <property type="evidence" value="ECO:0007669"/>
    <property type="project" value="InterPro"/>
</dbReference>
<dbReference type="GO" id="GO:0016985">
    <property type="term" value="F:mannan endo-1,4-beta-mannosidase activity"/>
    <property type="evidence" value="ECO:0007669"/>
    <property type="project" value="UniProtKB-EC"/>
</dbReference>
<keyword evidence="6" id="KW-0732">Signal</keyword>
<evidence type="ECO:0000256" key="6">
    <source>
        <dbReference type="ARBA" id="ARBA00022729"/>
    </source>
</evidence>
<dbReference type="SUPFAM" id="SSF51445">
    <property type="entry name" value="(Trans)glycosidases"/>
    <property type="match status" value="1"/>
</dbReference>
<evidence type="ECO:0000256" key="8">
    <source>
        <dbReference type="ARBA" id="ARBA00023295"/>
    </source>
</evidence>
<dbReference type="InterPro" id="IPR017853">
    <property type="entry name" value="GH"/>
</dbReference>
<evidence type="ECO:0000256" key="2">
    <source>
        <dbReference type="ARBA" id="ARBA00004613"/>
    </source>
</evidence>
<gene>
    <name evidence="11" type="ORF">QBZ16_003442</name>
</gene>
<dbReference type="AlphaFoldDB" id="A0AAD9MIL3"/>
<comment type="caution">
    <text evidence="11">The sequence shown here is derived from an EMBL/GenBank/DDBJ whole genome shotgun (WGS) entry which is preliminary data.</text>
</comment>
<protein>
    <recommendedName>
        <fullName evidence="4">mannan endo-1,4-beta-mannosidase</fullName>
        <ecNumber evidence="4">3.2.1.78</ecNumber>
    </recommendedName>
</protein>
<accession>A0AAD9MIL3</accession>
<dbReference type="Proteomes" id="UP001255856">
    <property type="component" value="Unassembled WGS sequence"/>
</dbReference>
<evidence type="ECO:0000256" key="9">
    <source>
        <dbReference type="SAM" id="MobiDB-lite"/>
    </source>
</evidence>
<dbReference type="InterPro" id="IPR045053">
    <property type="entry name" value="MAN-like"/>
</dbReference>
<evidence type="ECO:0000313" key="11">
    <source>
        <dbReference type="EMBL" id="KAK2078602.1"/>
    </source>
</evidence>
<evidence type="ECO:0000256" key="4">
    <source>
        <dbReference type="ARBA" id="ARBA00012706"/>
    </source>
</evidence>
<evidence type="ECO:0000256" key="7">
    <source>
        <dbReference type="ARBA" id="ARBA00022801"/>
    </source>
</evidence>
<organism evidence="11 12">
    <name type="scientific">Prototheca wickerhamii</name>
    <dbReference type="NCBI Taxonomy" id="3111"/>
    <lineage>
        <taxon>Eukaryota</taxon>
        <taxon>Viridiplantae</taxon>
        <taxon>Chlorophyta</taxon>
        <taxon>core chlorophytes</taxon>
        <taxon>Trebouxiophyceae</taxon>
        <taxon>Chlorellales</taxon>
        <taxon>Chlorellaceae</taxon>
        <taxon>Prototheca</taxon>
    </lineage>
</organism>
<evidence type="ECO:0000313" key="12">
    <source>
        <dbReference type="Proteomes" id="UP001255856"/>
    </source>
</evidence>